<feature type="repeat" description="ANK" evidence="10">
    <location>
        <begin position="574"/>
        <end position="607"/>
    </location>
</feature>
<dbReference type="SUPFAM" id="SSF51206">
    <property type="entry name" value="cAMP-binding domain-like"/>
    <property type="match status" value="1"/>
</dbReference>
<name>A0A6U9QCG0_9CHLO</name>
<keyword evidence="4 11" id="KW-0812">Transmembrane</keyword>
<keyword evidence="5" id="KW-0633">Potassium transport</keyword>
<feature type="transmembrane region" description="Helical" evidence="11">
    <location>
        <begin position="120"/>
        <end position="141"/>
    </location>
</feature>
<dbReference type="PROSITE" id="PS50042">
    <property type="entry name" value="CNMP_BINDING_3"/>
    <property type="match status" value="1"/>
</dbReference>
<keyword evidence="5" id="KW-0631">Potassium channel</keyword>
<evidence type="ECO:0000256" key="4">
    <source>
        <dbReference type="ARBA" id="ARBA00022692"/>
    </source>
</evidence>
<gene>
    <name evidence="13" type="ORF">PSAL00342_LOCUS2028</name>
    <name evidence="14" type="ORF">PSAL00342_LOCUS2029</name>
</gene>
<dbReference type="Gene3D" id="1.10.287.70">
    <property type="match status" value="1"/>
</dbReference>
<keyword evidence="6" id="KW-0851">Voltage-gated channel</keyword>
<dbReference type="SMART" id="SM00100">
    <property type="entry name" value="cNMP"/>
    <property type="match status" value="1"/>
</dbReference>
<keyword evidence="7 11" id="KW-1133">Transmembrane helix</keyword>
<feature type="repeat" description="ANK" evidence="10">
    <location>
        <begin position="674"/>
        <end position="706"/>
    </location>
</feature>
<dbReference type="SMART" id="SM00248">
    <property type="entry name" value="ANK"/>
    <property type="match status" value="5"/>
</dbReference>
<evidence type="ECO:0000256" key="8">
    <source>
        <dbReference type="ARBA" id="ARBA00023065"/>
    </source>
</evidence>
<dbReference type="InterPro" id="IPR014710">
    <property type="entry name" value="RmlC-like_jellyroll"/>
</dbReference>
<keyword evidence="6" id="KW-0407">Ion channel</keyword>
<feature type="domain" description="Cyclic nucleotide-binding" evidence="12">
    <location>
        <begin position="363"/>
        <end position="495"/>
    </location>
</feature>
<sequence length="737" mass="81799">MPSRVLSFFGGVVRWRSARAKLTRPREWPVFVPNHPTYRRWWAVTVVASVVSGFVVPNEIAFSTDVGFAPYDDAGAVVQYILEAIFAVDMAVQFNLAFYRGNHLVMERKEIAKKYGRGMFWVDLLALFPIDVVVLAAAGVLKQQTALASYLALIRLLRMLRLYRLSQMVLRLQYNHKVPLMLVTLFRNFLYVMLFCNFSAAGFYFIARRQGFTSDTWVQQGPVPFDSMNLAQRYIASIYWAMSTFQTIGFGDYFPTNTAEQVWVALFMFLGILLMAYVQTSFLLLVKTDNEAMKLRESSRNVKRFWSIHQLDSQLKITMMDHLRLRFNAEEVSDENVLGSFPGLLRLQVLRRLYLPCLERTSLLQGVSKRFLDLVVANSSVEFYLPGMDVIEPGSTVGHLYILVAGVVELHAEPKTTLGSSLKSMESASIGANHLLCEPGDLIGDIQFILGGKVTSRAHTLTVCKVLILPREKYRKIAELQPASARKILSNLLDKLASVRSDADASMKNGVSVEGRADSTLQDVKRLKGLIESNLASYTQNETTALRFAAARGDAATVRMVIKEGIDVNIPNDEGRTALMLAAVEGDQRVVSLLLDTPGIDVNQQDSFGRTALREAVENKHTDIAEQLLRVGASLGFIEDESAKRLCIAVSQRDHKLLAVLLLAGAPAAAQDFLGRSALHIAAMQGDVAATALLLRHGANPDLGDKWGRTAFDEAITSGATRVHQLLEGKADLNEVS</sequence>
<dbReference type="Pfam" id="PF00023">
    <property type="entry name" value="Ank"/>
    <property type="match status" value="1"/>
</dbReference>
<dbReference type="CDD" id="cd00038">
    <property type="entry name" value="CAP_ED"/>
    <property type="match status" value="1"/>
</dbReference>
<dbReference type="Gene3D" id="2.60.120.10">
    <property type="entry name" value="Jelly Rolls"/>
    <property type="match status" value="1"/>
</dbReference>
<dbReference type="EMBL" id="HBIS01002282">
    <property type="protein sequence ID" value="CAE0608212.1"/>
    <property type="molecule type" value="Transcribed_RNA"/>
</dbReference>
<reference evidence="14" key="1">
    <citation type="submission" date="2021-01" db="EMBL/GenBank/DDBJ databases">
        <authorList>
            <person name="Corre E."/>
            <person name="Pelletier E."/>
            <person name="Niang G."/>
            <person name="Scheremetjew M."/>
            <person name="Finn R."/>
            <person name="Kale V."/>
            <person name="Holt S."/>
            <person name="Cochrane G."/>
            <person name="Meng A."/>
            <person name="Brown T."/>
            <person name="Cohen L."/>
        </authorList>
    </citation>
    <scope>NUCLEOTIDE SEQUENCE</scope>
    <source>
        <strain evidence="14">CCMP1897</strain>
    </source>
</reference>
<feature type="repeat" description="ANK" evidence="10">
    <location>
        <begin position="541"/>
        <end position="573"/>
    </location>
</feature>
<evidence type="ECO:0000259" key="12">
    <source>
        <dbReference type="PROSITE" id="PS50042"/>
    </source>
</evidence>
<comment type="similarity">
    <text evidence="2">Belongs to the potassium channel family. Plant (TC 1.A.1.4) subfamily.</text>
</comment>
<keyword evidence="3" id="KW-0813">Transport</keyword>
<keyword evidence="5" id="KW-0630">Potassium</keyword>
<dbReference type="PROSITE" id="PS50297">
    <property type="entry name" value="ANK_REP_REGION"/>
    <property type="match status" value="4"/>
</dbReference>
<dbReference type="InterPro" id="IPR036770">
    <property type="entry name" value="Ankyrin_rpt-contain_sf"/>
</dbReference>
<dbReference type="PANTHER" id="PTHR45743">
    <property type="entry name" value="POTASSIUM CHANNEL AKT1"/>
    <property type="match status" value="1"/>
</dbReference>
<dbReference type="EMBL" id="HBIS01002281">
    <property type="protein sequence ID" value="CAE0608211.1"/>
    <property type="molecule type" value="Transcribed_RNA"/>
</dbReference>
<evidence type="ECO:0000256" key="7">
    <source>
        <dbReference type="ARBA" id="ARBA00022989"/>
    </source>
</evidence>
<evidence type="ECO:0000256" key="9">
    <source>
        <dbReference type="ARBA" id="ARBA00023136"/>
    </source>
</evidence>
<dbReference type="PROSITE" id="PS50088">
    <property type="entry name" value="ANK_REPEAT"/>
    <property type="match status" value="4"/>
</dbReference>
<keyword evidence="8" id="KW-0406">Ion transport</keyword>
<evidence type="ECO:0000256" key="1">
    <source>
        <dbReference type="ARBA" id="ARBA00004141"/>
    </source>
</evidence>
<evidence type="ECO:0000256" key="11">
    <source>
        <dbReference type="SAM" id="Phobius"/>
    </source>
</evidence>
<accession>A0A6U9QCG0</accession>
<feature type="transmembrane region" description="Helical" evidence="11">
    <location>
        <begin position="262"/>
        <end position="286"/>
    </location>
</feature>
<dbReference type="GO" id="GO:0034702">
    <property type="term" value="C:monoatomic ion channel complex"/>
    <property type="evidence" value="ECO:0007669"/>
    <property type="project" value="UniProtKB-KW"/>
</dbReference>
<dbReference type="Gene3D" id="1.25.40.20">
    <property type="entry name" value="Ankyrin repeat-containing domain"/>
    <property type="match status" value="2"/>
</dbReference>
<protein>
    <recommendedName>
        <fullName evidence="12">Cyclic nucleotide-binding domain-containing protein</fullName>
    </recommendedName>
</protein>
<evidence type="ECO:0000256" key="2">
    <source>
        <dbReference type="ARBA" id="ARBA00007929"/>
    </source>
</evidence>
<dbReference type="PANTHER" id="PTHR45743:SF2">
    <property type="entry name" value="POTASSIUM CHANNEL AKT1"/>
    <property type="match status" value="1"/>
</dbReference>
<organism evidence="14">
    <name type="scientific">Picocystis salinarum</name>
    <dbReference type="NCBI Taxonomy" id="88271"/>
    <lineage>
        <taxon>Eukaryota</taxon>
        <taxon>Viridiplantae</taxon>
        <taxon>Chlorophyta</taxon>
        <taxon>Picocystophyceae</taxon>
        <taxon>Picocystales</taxon>
        <taxon>Picocystaceae</taxon>
        <taxon>Picocystis</taxon>
    </lineage>
</organism>
<feature type="transmembrane region" description="Helical" evidence="11">
    <location>
        <begin position="185"/>
        <end position="207"/>
    </location>
</feature>
<evidence type="ECO:0000313" key="13">
    <source>
        <dbReference type="EMBL" id="CAE0608211.1"/>
    </source>
</evidence>
<feature type="repeat" description="ANK" evidence="10">
    <location>
        <begin position="608"/>
        <end position="640"/>
    </location>
</feature>
<dbReference type="SUPFAM" id="SSF81324">
    <property type="entry name" value="Voltage-gated potassium channels"/>
    <property type="match status" value="1"/>
</dbReference>
<feature type="transmembrane region" description="Helical" evidence="11">
    <location>
        <begin position="77"/>
        <end position="99"/>
    </location>
</feature>
<evidence type="ECO:0000256" key="5">
    <source>
        <dbReference type="ARBA" id="ARBA00022826"/>
    </source>
</evidence>
<proteinExistence type="inferred from homology"/>
<dbReference type="InterPro" id="IPR002110">
    <property type="entry name" value="Ankyrin_rpt"/>
</dbReference>
<dbReference type="InterPro" id="IPR045319">
    <property type="entry name" value="KAT/AKT"/>
</dbReference>
<dbReference type="GO" id="GO:0005249">
    <property type="term" value="F:voltage-gated potassium channel activity"/>
    <property type="evidence" value="ECO:0007669"/>
    <property type="project" value="InterPro"/>
</dbReference>
<dbReference type="AlphaFoldDB" id="A0A6U9QCG0"/>
<evidence type="ECO:0000313" key="14">
    <source>
        <dbReference type="EMBL" id="CAE0608212.1"/>
    </source>
</evidence>
<evidence type="ECO:0000256" key="3">
    <source>
        <dbReference type="ARBA" id="ARBA00022448"/>
    </source>
</evidence>
<dbReference type="InterPro" id="IPR000595">
    <property type="entry name" value="cNMP-bd_dom"/>
</dbReference>
<dbReference type="Pfam" id="PF12796">
    <property type="entry name" value="Ank_2"/>
    <property type="match status" value="2"/>
</dbReference>
<keyword evidence="9 11" id="KW-0472">Membrane</keyword>
<evidence type="ECO:0000256" key="10">
    <source>
        <dbReference type="PROSITE-ProRule" id="PRU00023"/>
    </source>
</evidence>
<evidence type="ECO:0000256" key="6">
    <source>
        <dbReference type="ARBA" id="ARBA00022882"/>
    </source>
</evidence>
<dbReference type="InterPro" id="IPR005821">
    <property type="entry name" value="Ion_trans_dom"/>
</dbReference>
<comment type="subcellular location">
    <subcellularLocation>
        <location evidence="1">Membrane</location>
        <topology evidence="1">Multi-pass membrane protein</topology>
    </subcellularLocation>
</comment>
<dbReference type="Pfam" id="PF00520">
    <property type="entry name" value="Ion_trans"/>
    <property type="match status" value="1"/>
</dbReference>
<keyword evidence="10" id="KW-0040">ANK repeat</keyword>
<dbReference type="SUPFAM" id="SSF48403">
    <property type="entry name" value="Ankyrin repeat"/>
    <property type="match status" value="1"/>
</dbReference>
<dbReference type="InterPro" id="IPR018490">
    <property type="entry name" value="cNMP-bd_dom_sf"/>
</dbReference>